<dbReference type="Proteomes" id="UP001172102">
    <property type="component" value="Unassembled WGS sequence"/>
</dbReference>
<dbReference type="EMBL" id="JAUKUA010000006">
    <property type="protein sequence ID" value="KAK0708297.1"/>
    <property type="molecule type" value="Genomic_DNA"/>
</dbReference>
<protein>
    <submittedName>
        <fullName evidence="2">Uncharacterized protein</fullName>
    </submittedName>
</protein>
<gene>
    <name evidence="2" type="ORF">B0H67DRAFT_686411</name>
</gene>
<evidence type="ECO:0000313" key="2">
    <source>
        <dbReference type="EMBL" id="KAK0708297.1"/>
    </source>
</evidence>
<name>A0AA40A2Z7_9PEZI</name>
<keyword evidence="3" id="KW-1185">Reference proteome</keyword>
<reference evidence="2" key="1">
    <citation type="submission" date="2023-06" db="EMBL/GenBank/DDBJ databases">
        <title>Genome-scale phylogeny and comparative genomics of the fungal order Sordariales.</title>
        <authorList>
            <consortium name="Lawrence Berkeley National Laboratory"/>
            <person name="Hensen N."/>
            <person name="Bonometti L."/>
            <person name="Westerberg I."/>
            <person name="Brannstrom I.O."/>
            <person name="Guillou S."/>
            <person name="Cros-Aarteil S."/>
            <person name="Calhoun S."/>
            <person name="Haridas S."/>
            <person name="Kuo A."/>
            <person name="Mondo S."/>
            <person name="Pangilinan J."/>
            <person name="Riley R."/>
            <person name="Labutti K."/>
            <person name="Andreopoulos B."/>
            <person name="Lipzen A."/>
            <person name="Chen C."/>
            <person name="Yanf M."/>
            <person name="Daum C."/>
            <person name="Ng V."/>
            <person name="Clum A."/>
            <person name="Steindorff A."/>
            <person name="Ohm R."/>
            <person name="Martin F."/>
            <person name="Silar P."/>
            <person name="Natvig D."/>
            <person name="Lalanne C."/>
            <person name="Gautier V."/>
            <person name="Ament-Velasquez S.L."/>
            <person name="Kruys A."/>
            <person name="Hutchinson M.I."/>
            <person name="Powell A.J."/>
            <person name="Barry K."/>
            <person name="Miller A.N."/>
            <person name="Grigoriev I.V."/>
            <person name="Debuchy R."/>
            <person name="Gladieux P."/>
            <person name="Thoren M.H."/>
            <person name="Johannesson H."/>
        </authorList>
    </citation>
    <scope>NUCLEOTIDE SEQUENCE</scope>
    <source>
        <strain evidence="2">SMH4607-1</strain>
    </source>
</reference>
<organism evidence="2 3">
    <name type="scientific">Lasiosphaeris hirsuta</name>
    <dbReference type="NCBI Taxonomy" id="260670"/>
    <lineage>
        <taxon>Eukaryota</taxon>
        <taxon>Fungi</taxon>
        <taxon>Dikarya</taxon>
        <taxon>Ascomycota</taxon>
        <taxon>Pezizomycotina</taxon>
        <taxon>Sordariomycetes</taxon>
        <taxon>Sordariomycetidae</taxon>
        <taxon>Sordariales</taxon>
        <taxon>Lasiosphaeriaceae</taxon>
        <taxon>Lasiosphaeris</taxon>
    </lineage>
</organism>
<evidence type="ECO:0000313" key="3">
    <source>
        <dbReference type="Proteomes" id="UP001172102"/>
    </source>
</evidence>
<dbReference type="AlphaFoldDB" id="A0AA40A2Z7"/>
<proteinExistence type="predicted"/>
<feature type="region of interest" description="Disordered" evidence="1">
    <location>
        <begin position="1"/>
        <end position="21"/>
    </location>
</feature>
<evidence type="ECO:0000256" key="1">
    <source>
        <dbReference type="SAM" id="MobiDB-lite"/>
    </source>
</evidence>
<comment type="caution">
    <text evidence="2">The sequence shown here is derived from an EMBL/GenBank/DDBJ whole genome shotgun (WGS) entry which is preliminary data.</text>
</comment>
<accession>A0AA40A2Z7</accession>
<sequence length="170" mass="17989">MASEASSVAGGNKSPRKSIIGFFSPTGADDNGCDSSWAILASSSPDESVAPSLADVFRNGWPPSIRGRKTFRLSGRETSLPIPPSFRLKISDLYRETGDGWASGATLTDLLADMKHEFNAASAIMDEVGELIQSLQNGTESVAEILLQEMAAVVYGPNTKARRGLGLRAA</sequence>